<dbReference type="InterPro" id="IPR002525">
    <property type="entry name" value="Transp_IS110-like_N"/>
</dbReference>
<feature type="region of interest" description="Disordered" evidence="1">
    <location>
        <begin position="192"/>
        <end position="264"/>
    </location>
</feature>
<evidence type="ECO:0000256" key="1">
    <source>
        <dbReference type="SAM" id="MobiDB-lite"/>
    </source>
</evidence>
<dbReference type="AlphaFoldDB" id="A0A1H3PJL9"/>
<evidence type="ECO:0000313" key="4">
    <source>
        <dbReference type="Proteomes" id="UP000198921"/>
    </source>
</evidence>
<dbReference type="STRING" id="1137993.SAMN05660209_04358"/>
<keyword evidence="4" id="KW-1185">Reference proteome</keyword>
<feature type="domain" description="Transposase IS110-like N-terminal" evidence="2">
    <location>
        <begin position="3"/>
        <end position="151"/>
    </location>
</feature>
<dbReference type="Proteomes" id="UP000198921">
    <property type="component" value="Unassembled WGS sequence"/>
</dbReference>
<dbReference type="EMBL" id="FNOT01000016">
    <property type="protein sequence ID" value="SDZ01287.1"/>
    <property type="molecule type" value="Genomic_DNA"/>
</dbReference>
<reference evidence="4" key="1">
    <citation type="submission" date="2016-10" db="EMBL/GenBank/DDBJ databases">
        <authorList>
            <person name="Varghese N."/>
            <person name="Submissions S."/>
        </authorList>
    </citation>
    <scope>NUCLEOTIDE SEQUENCE [LARGE SCALE GENOMIC DNA]</scope>
    <source>
        <strain evidence="4">DSM 45422</strain>
    </source>
</reference>
<dbReference type="GO" id="GO:0004803">
    <property type="term" value="F:transposase activity"/>
    <property type="evidence" value="ECO:0007669"/>
    <property type="project" value="InterPro"/>
</dbReference>
<dbReference type="Pfam" id="PF01548">
    <property type="entry name" value="DEDD_Tnp_IS110"/>
    <property type="match status" value="1"/>
</dbReference>
<sequence length="264" mass="29222">MFVGIDSHKDTLAVAVIDAAGRVVTVRQVANEPAGFAVLADLVAEHAIVRVGIEGSANFGWAAAMHLVAAGATVVEVPPLMTSRERQSRPGQGKTDPVDAVAIARITARETFLPPVRPMDGLPAELRVLMDYREQLIDERTALANRIHADLGWLHPGYQRRLPRLTQPAHLQAGLALLGRRRPLARLRLRRLHAQRQARPPARQQQEPRRRGREGPRTRAQARHRDGRRDVNPDRRLVARALADHHRAAPGAPAHAGELRVRRP</sequence>
<evidence type="ECO:0000313" key="3">
    <source>
        <dbReference type="EMBL" id="SDZ01287.1"/>
    </source>
</evidence>
<dbReference type="PANTHER" id="PTHR33055:SF3">
    <property type="entry name" value="PUTATIVE TRANSPOSASE FOR IS117-RELATED"/>
    <property type="match status" value="1"/>
</dbReference>
<dbReference type="PANTHER" id="PTHR33055">
    <property type="entry name" value="TRANSPOSASE FOR INSERTION SEQUENCE ELEMENT IS1111A"/>
    <property type="match status" value="1"/>
</dbReference>
<gene>
    <name evidence="3" type="ORF">SAMN05660209_04358</name>
</gene>
<dbReference type="InterPro" id="IPR047650">
    <property type="entry name" value="Transpos_IS110"/>
</dbReference>
<organism evidence="3 4">
    <name type="scientific">Geodermatophilus africanus</name>
    <dbReference type="NCBI Taxonomy" id="1137993"/>
    <lineage>
        <taxon>Bacteria</taxon>
        <taxon>Bacillati</taxon>
        <taxon>Actinomycetota</taxon>
        <taxon>Actinomycetes</taxon>
        <taxon>Geodermatophilales</taxon>
        <taxon>Geodermatophilaceae</taxon>
        <taxon>Geodermatophilus</taxon>
    </lineage>
</organism>
<name>A0A1H3PJL9_9ACTN</name>
<feature type="compositionally biased region" description="Basic and acidic residues" evidence="1">
    <location>
        <begin position="206"/>
        <end position="247"/>
    </location>
</feature>
<dbReference type="RefSeq" id="WP_170856902.1">
    <property type="nucleotide sequence ID" value="NZ_FNOT01000016.1"/>
</dbReference>
<proteinExistence type="predicted"/>
<accession>A0A1H3PJL9</accession>
<dbReference type="GO" id="GO:0006313">
    <property type="term" value="P:DNA transposition"/>
    <property type="evidence" value="ECO:0007669"/>
    <property type="project" value="InterPro"/>
</dbReference>
<dbReference type="GO" id="GO:0003677">
    <property type="term" value="F:DNA binding"/>
    <property type="evidence" value="ECO:0007669"/>
    <property type="project" value="InterPro"/>
</dbReference>
<protein>
    <submittedName>
        <fullName evidence="3">Transposase</fullName>
    </submittedName>
</protein>
<evidence type="ECO:0000259" key="2">
    <source>
        <dbReference type="Pfam" id="PF01548"/>
    </source>
</evidence>